<proteinExistence type="inferred from homology"/>
<accession>A0A2S6C9V8</accession>
<keyword evidence="3" id="KW-1185">Reference proteome</keyword>
<dbReference type="SUPFAM" id="SSF51735">
    <property type="entry name" value="NAD(P)-binding Rossmann-fold domains"/>
    <property type="match status" value="1"/>
</dbReference>
<dbReference type="PANTHER" id="PTHR13812:SF19">
    <property type="entry name" value="KETIMINE REDUCTASE MU-CRYSTALLIN"/>
    <property type="match status" value="1"/>
</dbReference>
<dbReference type="InterPro" id="IPR023401">
    <property type="entry name" value="ODC_N"/>
</dbReference>
<dbReference type="Gene3D" id="3.30.1780.10">
    <property type="entry name" value="ornithine cyclodeaminase, domain 1"/>
    <property type="match status" value="1"/>
</dbReference>
<dbReference type="OrthoDB" id="41492at2759"/>
<comment type="caution">
    <text evidence="2">The sequence shown here is derived from an EMBL/GenBank/DDBJ whole genome shotgun (WGS) entry which is preliminary data.</text>
</comment>
<comment type="similarity">
    <text evidence="1">Belongs to the ornithine cyclodeaminase/mu-crystallin family.</text>
</comment>
<dbReference type="PANTHER" id="PTHR13812">
    <property type="entry name" value="KETIMINE REDUCTASE MU-CRYSTALLIN"/>
    <property type="match status" value="1"/>
</dbReference>
<protein>
    <recommendedName>
        <fullName evidence="4">Quinate/shikimate 5-dehydrogenase/glutamyl-tRNA reductase domain-containing protein</fullName>
    </recommendedName>
</protein>
<name>A0A2S6C9V8_9PEZI</name>
<dbReference type="Pfam" id="PF02423">
    <property type="entry name" value="OCD_Mu_crystall"/>
    <property type="match status" value="1"/>
</dbReference>
<dbReference type="Gene3D" id="3.40.50.720">
    <property type="entry name" value="NAD(P)-binding Rossmann-like Domain"/>
    <property type="match status" value="1"/>
</dbReference>
<gene>
    <name evidence="2" type="ORF">CBER1_03895</name>
</gene>
<evidence type="ECO:0000313" key="3">
    <source>
        <dbReference type="Proteomes" id="UP000237631"/>
    </source>
</evidence>
<dbReference type="InterPro" id="IPR003462">
    <property type="entry name" value="ODC_Mu_crystall"/>
</dbReference>
<sequence length="367" mass="40590">MLILPDSSIRTLLHNLSKQETLHFQQKLQTSLIGFSSSSEKSFQPSPGITTRPNGQKTLFRPFTSPSSIGCKIIVDPAPNPTTGQKDILHGVLIICDERGIPKGLINAEEVTSFRTALCSLIPWSWRKTTRKIVVFGAGKVAVWTVRLLLRLRGREVEGVVVVNRNKGRGEEVVQELKAEGKGRDGVEIRALGSEEVDEVRKVLKEADAVFCTVPSEEVLFDEKDVRREEGQSKPYISAIGSWRPNMIEMDPQLLKRVVSEERSYNPVSQGDDGFILVDDRKSVAEHTGELLRSKLSEAQMIEVGQMLEVRESLGQSEEAAKLNAHLEEGFLIYKSVGVSVTDLASGEVILELAQKQGNLGTVITDF</sequence>
<organism evidence="2 3">
    <name type="scientific">Cercospora berteroae</name>
    <dbReference type="NCBI Taxonomy" id="357750"/>
    <lineage>
        <taxon>Eukaryota</taxon>
        <taxon>Fungi</taxon>
        <taxon>Dikarya</taxon>
        <taxon>Ascomycota</taxon>
        <taxon>Pezizomycotina</taxon>
        <taxon>Dothideomycetes</taxon>
        <taxon>Dothideomycetidae</taxon>
        <taxon>Mycosphaerellales</taxon>
        <taxon>Mycosphaerellaceae</taxon>
        <taxon>Cercospora</taxon>
    </lineage>
</organism>
<evidence type="ECO:0008006" key="4">
    <source>
        <dbReference type="Google" id="ProtNLM"/>
    </source>
</evidence>
<dbReference type="InterPro" id="IPR036291">
    <property type="entry name" value="NAD(P)-bd_dom_sf"/>
</dbReference>
<evidence type="ECO:0000256" key="1">
    <source>
        <dbReference type="ARBA" id="ARBA00008903"/>
    </source>
</evidence>
<dbReference type="Proteomes" id="UP000237631">
    <property type="component" value="Unassembled WGS sequence"/>
</dbReference>
<dbReference type="EMBL" id="PNEN01000516">
    <property type="protein sequence ID" value="PPJ56507.1"/>
    <property type="molecule type" value="Genomic_DNA"/>
</dbReference>
<evidence type="ECO:0000313" key="2">
    <source>
        <dbReference type="EMBL" id="PPJ56507.1"/>
    </source>
</evidence>
<dbReference type="STRING" id="357750.A0A2S6C9V8"/>
<dbReference type="AlphaFoldDB" id="A0A2S6C9V8"/>
<dbReference type="GO" id="GO:0005737">
    <property type="term" value="C:cytoplasm"/>
    <property type="evidence" value="ECO:0007669"/>
    <property type="project" value="TreeGrafter"/>
</dbReference>
<reference evidence="3" key="1">
    <citation type="journal article" date="2017" name="bioRxiv">
        <title>Conservation of a gene cluster reveals novel cercosporin biosynthetic mechanisms and extends production to the genus Colletotrichum.</title>
        <authorList>
            <person name="de Jonge R."/>
            <person name="Ebert M.K."/>
            <person name="Huitt-Roehl C.R."/>
            <person name="Pal P."/>
            <person name="Suttle J.C."/>
            <person name="Spanner R.E."/>
            <person name="Neubauer J.D."/>
            <person name="Jurick W.M.II."/>
            <person name="Stott K.A."/>
            <person name="Secor G.A."/>
            <person name="Thomma B.P.H.J."/>
            <person name="Van de Peer Y."/>
            <person name="Townsend C.A."/>
            <person name="Bolton M.D."/>
        </authorList>
    </citation>
    <scope>NUCLEOTIDE SEQUENCE [LARGE SCALE GENOMIC DNA]</scope>
    <source>
        <strain evidence="3">CBS538.71</strain>
    </source>
</reference>